<gene>
    <name evidence="2" type="ORF">METZ01_LOCUS481863</name>
</gene>
<reference evidence="2" key="1">
    <citation type="submission" date="2018-05" db="EMBL/GenBank/DDBJ databases">
        <authorList>
            <person name="Lanie J.A."/>
            <person name="Ng W.-L."/>
            <person name="Kazmierczak K.M."/>
            <person name="Andrzejewski T.M."/>
            <person name="Davidsen T.M."/>
            <person name="Wayne K.J."/>
            <person name="Tettelin H."/>
            <person name="Glass J.I."/>
            <person name="Rusch D."/>
            <person name="Podicherti R."/>
            <person name="Tsui H.-C.T."/>
            <person name="Winkler M.E."/>
        </authorList>
    </citation>
    <scope>NUCLEOTIDE SEQUENCE</scope>
</reference>
<dbReference type="EMBL" id="UINC01207071">
    <property type="protein sequence ID" value="SVE29009.1"/>
    <property type="molecule type" value="Genomic_DNA"/>
</dbReference>
<name>A0A383CAC3_9ZZZZ</name>
<keyword evidence="1" id="KW-0472">Membrane</keyword>
<accession>A0A383CAC3</accession>
<feature type="non-terminal residue" evidence="2">
    <location>
        <position position="233"/>
    </location>
</feature>
<evidence type="ECO:0000313" key="2">
    <source>
        <dbReference type="EMBL" id="SVE29009.1"/>
    </source>
</evidence>
<keyword evidence="1" id="KW-0812">Transmembrane</keyword>
<feature type="non-terminal residue" evidence="2">
    <location>
        <position position="1"/>
    </location>
</feature>
<dbReference type="AlphaFoldDB" id="A0A383CAC3"/>
<sequence>VAAATGPWSRSRQLPTCTYSPALEGQKLQLPFGRVQSDRSHLRISKAWPALTSNKPKEAVGPVKNHRLLRQLTWDVFVVAFIPALILAAFLPGKRHSTGIFGSFPALNFKYWSQALNQIGIPSMTIVDGVFSINSPDDFDRMIADFAWSGLPLPIRRRLGGCIALLFVLRCGSVLHTPFSGFAFSGSSFWRLESWLLRRARIPVVILPVGFDIYMYSRILDPSIRYGLLADYP</sequence>
<feature type="transmembrane region" description="Helical" evidence="1">
    <location>
        <begin position="72"/>
        <end position="91"/>
    </location>
</feature>
<organism evidence="2">
    <name type="scientific">marine metagenome</name>
    <dbReference type="NCBI Taxonomy" id="408172"/>
    <lineage>
        <taxon>unclassified sequences</taxon>
        <taxon>metagenomes</taxon>
        <taxon>ecological metagenomes</taxon>
    </lineage>
</organism>
<proteinExistence type="predicted"/>
<evidence type="ECO:0000256" key="1">
    <source>
        <dbReference type="SAM" id="Phobius"/>
    </source>
</evidence>
<protein>
    <submittedName>
        <fullName evidence="2">Uncharacterized protein</fullName>
    </submittedName>
</protein>
<keyword evidence="1" id="KW-1133">Transmembrane helix</keyword>